<dbReference type="InterPro" id="IPR009465">
    <property type="entry name" value="Spondin_N"/>
</dbReference>
<dbReference type="Proteomes" id="UP000594688">
    <property type="component" value="Chromosome"/>
</dbReference>
<dbReference type="KEGG" id="nli:G3M70_01770"/>
<dbReference type="NCBIfam" id="NF038123">
    <property type="entry name" value="NF038123_dom"/>
    <property type="match status" value="1"/>
</dbReference>
<accession>A0A7T0BTS3</accession>
<dbReference type="EMBL" id="CP048685">
    <property type="protein sequence ID" value="QPJ60681.1"/>
    <property type="molecule type" value="Genomic_DNA"/>
</dbReference>
<dbReference type="InterPro" id="IPR038678">
    <property type="entry name" value="Spondin_N_sf"/>
</dbReference>
<organism evidence="3 4">
    <name type="scientific">Candidatus Nitronauta litoralis</name>
    <dbReference type="NCBI Taxonomy" id="2705533"/>
    <lineage>
        <taxon>Bacteria</taxon>
        <taxon>Pseudomonadati</taxon>
        <taxon>Nitrospinota/Tectimicrobiota group</taxon>
        <taxon>Nitrospinota</taxon>
        <taxon>Nitrospinia</taxon>
        <taxon>Nitrospinales</taxon>
        <taxon>Nitrospinaceae</taxon>
        <taxon>Candidatus Nitronauta</taxon>
    </lineage>
</organism>
<proteinExistence type="predicted"/>
<evidence type="ECO:0000313" key="3">
    <source>
        <dbReference type="EMBL" id="QPJ60681.1"/>
    </source>
</evidence>
<name>A0A7T0BTS3_9BACT</name>
<evidence type="ECO:0000256" key="1">
    <source>
        <dbReference type="SAM" id="SignalP"/>
    </source>
</evidence>
<dbReference type="Gene3D" id="2.60.40.2130">
    <property type="entry name" value="F-spondin domain"/>
    <property type="match status" value="1"/>
</dbReference>
<dbReference type="AlphaFoldDB" id="A0A7T0BTS3"/>
<reference evidence="3 4" key="1">
    <citation type="submission" date="2020-02" db="EMBL/GenBank/DDBJ databases">
        <title>Genomic and physiological characterization of two novel Nitrospinaceae genera.</title>
        <authorList>
            <person name="Mueller A.J."/>
            <person name="Jung M.-Y."/>
            <person name="Strachan C.R."/>
            <person name="Herbold C.W."/>
            <person name="Kirkegaard R.H."/>
            <person name="Daims H."/>
        </authorList>
    </citation>
    <scope>NUCLEOTIDE SEQUENCE [LARGE SCALE GENOMIC DNA]</scope>
    <source>
        <strain evidence="3">EB</strain>
    </source>
</reference>
<feature type="signal peptide" evidence="1">
    <location>
        <begin position="1"/>
        <end position="21"/>
    </location>
</feature>
<evidence type="ECO:0000313" key="4">
    <source>
        <dbReference type="Proteomes" id="UP000594688"/>
    </source>
</evidence>
<gene>
    <name evidence="3" type="ORF">G3M70_01770</name>
</gene>
<sequence length="243" mass="24944">MKLAAIVFSLIFSLFAGSAQAQSFKNVLLKVTNTSNAIYFAPLAVASHAFPNAMFEPGTAATPAIEAMAEFGNTAPLITDLTAAGAFAVTAENAVGALAPGESIFVGLVVGPGLDYISIAGMLVPTNDGFVGLNSYQVPLNSTGQITLGMDGYDAGTEPNNELRSCPGQPPFVGDPLDDPNVPGNPGLNGGVCGTGAQGSPESPLIHVHRGNLGDLDLTGGVSDLDSRVHRWLNPIAKVTIYY</sequence>
<protein>
    <recommendedName>
        <fullName evidence="2">Spondin domain-containing protein</fullName>
    </recommendedName>
</protein>
<keyword evidence="1" id="KW-0732">Signal</keyword>
<dbReference type="Pfam" id="PF06468">
    <property type="entry name" value="Spond_N"/>
    <property type="match status" value="1"/>
</dbReference>
<feature type="domain" description="Spondin" evidence="2">
    <location>
        <begin position="39"/>
        <end position="158"/>
    </location>
</feature>
<evidence type="ECO:0000259" key="2">
    <source>
        <dbReference type="Pfam" id="PF06468"/>
    </source>
</evidence>
<feature type="chain" id="PRO_5032894603" description="Spondin domain-containing protein" evidence="1">
    <location>
        <begin position="22"/>
        <end position="243"/>
    </location>
</feature>